<dbReference type="PROSITE" id="PS50199">
    <property type="entry name" value="ZF_RANBP2_2"/>
    <property type="match status" value="1"/>
</dbReference>
<feature type="domain" description="RING-type" evidence="20">
    <location>
        <begin position="420"/>
        <end position="461"/>
    </location>
</feature>
<dbReference type="Gene3D" id="3.30.40.10">
    <property type="entry name" value="Zinc/RING finger domain, C3HC4 (zinc finger)"/>
    <property type="match status" value="1"/>
</dbReference>
<dbReference type="GO" id="GO:0005730">
    <property type="term" value="C:nucleolus"/>
    <property type="evidence" value="ECO:0007669"/>
    <property type="project" value="UniProtKB-SubCell"/>
</dbReference>
<dbReference type="OrthoDB" id="24526at2759"/>
<dbReference type="InterPro" id="IPR001841">
    <property type="entry name" value="Znf_RING"/>
</dbReference>
<dbReference type="CDD" id="cd16783">
    <property type="entry name" value="mRING-HC-C2H2C4_MDM2"/>
    <property type="match status" value="1"/>
</dbReference>
<dbReference type="SUPFAM" id="SSF47592">
    <property type="entry name" value="SWIB/MDM2 domain"/>
    <property type="match status" value="1"/>
</dbReference>
<keyword evidence="9" id="KW-0808">Transferase</keyword>
<dbReference type="PROSITE" id="PS50089">
    <property type="entry name" value="ZF_RING_2"/>
    <property type="match status" value="1"/>
</dbReference>
<evidence type="ECO:0000259" key="22">
    <source>
        <dbReference type="PROSITE" id="PS51925"/>
    </source>
</evidence>
<dbReference type="PIRSF" id="PIRSF500700">
    <property type="entry name" value="MDM2"/>
    <property type="match status" value="1"/>
</dbReference>
<dbReference type="PROSITE" id="PS51925">
    <property type="entry name" value="SWIB_MDM2"/>
    <property type="match status" value="1"/>
</dbReference>
<evidence type="ECO:0000313" key="23">
    <source>
        <dbReference type="EMBL" id="TST22534.1"/>
    </source>
</evidence>
<keyword evidence="13" id="KW-0862">Zinc</keyword>
<feature type="region of interest" description="Disordered" evidence="19">
    <location>
        <begin position="134"/>
        <end position="184"/>
    </location>
</feature>
<keyword evidence="14" id="KW-0539">Nucleus</keyword>
<evidence type="ECO:0000256" key="13">
    <source>
        <dbReference type="ARBA" id="ARBA00022833"/>
    </source>
</evidence>
<evidence type="ECO:0000256" key="11">
    <source>
        <dbReference type="ARBA" id="ARBA00022771"/>
    </source>
</evidence>
<evidence type="ECO:0000256" key="17">
    <source>
        <dbReference type="ARBA" id="ARBA00032811"/>
    </source>
</evidence>
<dbReference type="GO" id="GO:0051726">
    <property type="term" value="P:regulation of cell cycle"/>
    <property type="evidence" value="ECO:0007669"/>
    <property type="project" value="InterPro"/>
</dbReference>
<dbReference type="EMBL" id="VCAZ01000108">
    <property type="protein sequence ID" value="TST22534.1"/>
    <property type="molecule type" value="Genomic_DNA"/>
</dbReference>
<evidence type="ECO:0000256" key="7">
    <source>
        <dbReference type="ARBA" id="ARBA00018786"/>
    </source>
</evidence>
<dbReference type="PANTHER" id="PTHR46858">
    <property type="entry name" value="OS05G0521000 PROTEIN"/>
    <property type="match status" value="1"/>
</dbReference>
<dbReference type="PROSITE" id="PS01358">
    <property type="entry name" value="ZF_RANBP2_1"/>
    <property type="match status" value="1"/>
</dbReference>
<dbReference type="Gene3D" id="2.30.30.380">
    <property type="entry name" value="Zn-finger domain of Sec23/24"/>
    <property type="match status" value="1"/>
</dbReference>
<feature type="compositionally biased region" description="Low complexity" evidence="19">
    <location>
        <begin position="371"/>
        <end position="394"/>
    </location>
</feature>
<dbReference type="GO" id="GO:0005654">
    <property type="term" value="C:nucleoplasm"/>
    <property type="evidence" value="ECO:0007669"/>
    <property type="project" value="UniProtKB-SubCell"/>
</dbReference>
<dbReference type="GO" id="GO:0043066">
    <property type="term" value="P:negative regulation of apoptotic process"/>
    <property type="evidence" value="ECO:0007669"/>
    <property type="project" value="InterPro"/>
</dbReference>
<comment type="similarity">
    <text evidence="5">Belongs to the MDM2/MDM4 family.</text>
</comment>
<dbReference type="GO" id="GO:0061630">
    <property type="term" value="F:ubiquitin protein ligase activity"/>
    <property type="evidence" value="ECO:0007669"/>
    <property type="project" value="UniProtKB-EC"/>
</dbReference>
<evidence type="ECO:0000259" key="20">
    <source>
        <dbReference type="PROSITE" id="PS50089"/>
    </source>
</evidence>
<feature type="compositionally biased region" description="Acidic residues" evidence="19">
    <location>
        <begin position="242"/>
        <end position="264"/>
    </location>
</feature>
<evidence type="ECO:0000259" key="21">
    <source>
        <dbReference type="PROSITE" id="PS50199"/>
    </source>
</evidence>
<feature type="compositionally biased region" description="Low complexity" evidence="19">
    <location>
        <begin position="208"/>
        <end position="225"/>
    </location>
</feature>
<keyword evidence="8" id="KW-0963">Cytoplasm</keyword>
<evidence type="ECO:0000256" key="12">
    <source>
        <dbReference type="ARBA" id="ARBA00022786"/>
    </source>
</evidence>
<evidence type="ECO:0000256" key="5">
    <source>
        <dbReference type="ARBA" id="ARBA00005803"/>
    </source>
</evidence>
<evidence type="ECO:0000256" key="16">
    <source>
        <dbReference type="ARBA" id="ARBA00032614"/>
    </source>
</evidence>
<dbReference type="AlphaFoldDB" id="A0A556V3P1"/>
<comment type="catalytic activity">
    <reaction evidence="1">
        <text>S-ubiquitinyl-[E2 ubiquitin-conjugating enzyme]-L-cysteine + [acceptor protein]-L-lysine = [E2 ubiquitin-conjugating enzyme]-L-cysteine + N(6)-ubiquitinyl-[acceptor protein]-L-lysine.</text>
        <dbReference type="EC" id="2.3.2.27"/>
    </reaction>
</comment>
<evidence type="ECO:0000256" key="18">
    <source>
        <dbReference type="PROSITE-ProRule" id="PRU00322"/>
    </source>
</evidence>
<feature type="domain" description="RanBP2-type" evidence="21">
    <location>
        <begin position="287"/>
        <end position="316"/>
    </location>
</feature>
<evidence type="ECO:0000256" key="19">
    <source>
        <dbReference type="SAM" id="MobiDB-lite"/>
    </source>
</evidence>
<dbReference type="InterPro" id="IPR001876">
    <property type="entry name" value="Znf_RanBP2"/>
</dbReference>
<feature type="region of interest" description="Disordered" evidence="19">
    <location>
        <begin position="206"/>
        <end position="264"/>
    </location>
</feature>
<evidence type="ECO:0000313" key="24">
    <source>
        <dbReference type="Proteomes" id="UP000319801"/>
    </source>
</evidence>
<sequence>MVAGRVLSHGTIFTMTTENCLSSSQINKIDNEKLVRPKVQLQTLLKDAGADKEVFTMKEVMFYLGKYIMSKELYDKQQQHIVHCGNDALGTVLGVTSFSVKEPRALFAMISKNLIAVKIPESQSTFRERRALCEADPGPEETNSLSSTSAQQQQQRRRRRSSDPASVSVEGESSEPRKRHKSDSISLTFDDSLSWCVIGGLRRERGSSESSVSHSSSELGRSLGSESDETDDSDPDNFSVEFEVESIDSDAYSENDEDSVPGDDEVYEVTVIAEDEDSFDEDTEITEEDYWKCAECEELNPPLPRHCKSCWKVRPGWLPEACSTSENPRDDPRTDTTCVDADLDTKAQCVECPAPTPDPDDGVDVPDGKSSRSTSDSQGSSVCYSQPSTSSSQEETPELERTISLNSTESCLPASCLEPCVICQSRPKNGCIVHGRTGHLMACYTCAKKLKKRNKLCPVCREPIQSVVLTYKDVKLQRRTPNLTRDKTSARTRSHGMSTEREAVRGKVRVRTGRAEKERKAFTDLQRFC</sequence>
<dbReference type="Pfam" id="PF02201">
    <property type="entry name" value="SWIB"/>
    <property type="match status" value="1"/>
</dbReference>
<feature type="domain" description="DM2" evidence="22">
    <location>
        <begin position="33"/>
        <end position="116"/>
    </location>
</feature>
<dbReference type="InterPro" id="IPR013083">
    <property type="entry name" value="Znf_RING/FYVE/PHD"/>
</dbReference>
<evidence type="ECO:0000256" key="15">
    <source>
        <dbReference type="ARBA" id="ARBA00030148"/>
    </source>
</evidence>
<feature type="region of interest" description="Disordered" evidence="19">
    <location>
        <begin position="349"/>
        <end position="401"/>
    </location>
</feature>
<gene>
    <name evidence="23" type="ORF">Baya_12665</name>
</gene>
<dbReference type="CDD" id="cd17672">
    <property type="entry name" value="MDM2"/>
    <property type="match status" value="1"/>
</dbReference>
<feature type="compositionally biased region" description="Acidic residues" evidence="19">
    <location>
        <begin position="226"/>
        <end position="235"/>
    </location>
</feature>
<dbReference type="PIRSF" id="PIRSF006748">
    <property type="entry name" value="p53_MDM_2/4"/>
    <property type="match status" value="1"/>
</dbReference>
<dbReference type="Proteomes" id="UP000319801">
    <property type="component" value="Unassembled WGS sequence"/>
</dbReference>
<comment type="caution">
    <text evidence="23">The sequence shown here is derived from an EMBL/GenBank/DDBJ whole genome shotgun (WGS) entry which is preliminary data.</text>
</comment>
<keyword evidence="10" id="KW-0479">Metal-binding</keyword>
<protein>
    <recommendedName>
        <fullName evidence="7">E3 ubiquitin-protein ligase Mdm2</fullName>
        <ecNumber evidence="6">2.3.2.27</ecNumber>
    </recommendedName>
    <alternativeName>
        <fullName evidence="17">Double minute 2 protein</fullName>
    </alternativeName>
    <alternativeName>
        <fullName evidence="16">RING-type E3 ubiquitin transferase Mdm2</fullName>
    </alternativeName>
    <alternativeName>
        <fullName evidence="15">p53-binding protein Mdm2</fullName>
    </alternativeName>
</protein>
<evidence type="ECO:0000256" key="14">
    <source>
        <dbReference type="ARBA" id="ARBA00023242"/>
    </source>
</evidence>
<accession>A0A556V3P1</accession>
<dbReference type="GO" id="GO:0002039">
    <property type="term" value="F:p53 binding"/>
    <property type="evidence" value="ECO:0007669"/>
    <property type="project" value="TreeGrafter"/>
</dbReference>
<organism evidence="23 24">
    <name type="scientific">Bagarius yarrelli</name>
    <name type="common">Goonch</name>
    <name type="synonym">Bagrus yarrelli</name>
    <dbReference type="NCBI Taxonomy" id="175774"/>
    <lineage>
        <taxon>Eukaryota</taxon>
        <taxon>Metazoa</taxon>
        <taxon>Chordata</taxon>
        <taxon>Craniata</taxon>
        <taxon>Vertebrata</taxon>
        <taxon>Euteleostomi</taxon>
        <taxon>Actinopterygii</taxon>
        <taxon>Neopterygii</taxon>
        <taxon>Teleostei</taxon>
        <taxon>Ostariophysi</taxon>
        <taxon>Siluriformes</taxon>
        <taxon>Sisoridae</taxon>
        <taxon>Sisorinae</taxon>
        <taxon>Bagarius</taxon>
    </lineage>
</organism>
<dbReference type="InterPro" id="IPR036885">
    <property type="entry name" value="SWIB_MDM2_dom_sf"/>
</dbReference>
<keyword evidence="24" id="KW-1185">Reference proteome</keyword>
<dbReference type="EC" id="2.3.2.27" evidence="6"/>
<dbReference type="GO" id="GO:0016567">
    <property type="term" value="P:protein ubiquitination"/>
    <property type="evidence" value="ECO:0007669"/>
    <property type="project" value="TreeGrafter"/>
</dbReference>
<dbReference type="Gene3D" id="1.10.245.10">
    <property type="entry name" value="SWIB/MDM2 domain"/>
    <property type="match status" value="1"/>
</dbReference>
<keyword evidence="11 18" id="KW-0863">Zinc-finger</keyword>
<evidence type="ECO:0000256" key="4">
    <source>
        <dbReference type="ARBA" id="ARBA00004642"/>
    </source>
</evidence>
<evidence type="ECO:0000256" key="6">
    <source>
        <dbReference type="ARBA" id="ARBA00012483"/>
    </source>
</evidence>
<dbReference type="GO" id="GO:0008270">
    <property type="term" value="F:zinc ion binding"/>
    <property type="evidence" value="ECO:0007669"/>
    <property type="project" value="UniProtKB-KW"/>
</dbReference>
<name>A0A556V3P1_BAGYA</name>
<dbReference type="InterPro" id="IPR036443">
    <property type="entry name" value="Znf_RanBP2_sf"/>
</dbReference>
<evidence type="ECO:0000256" key="2">
    <source>
        <dbReference type="ARBA" id="ARBA00004496"/>
    </source>
</evidence>
<comment type="subcellular location">
    <subcellularLocation>
        <location evidence="2">Cytoplasm</location>
    </subcellularLocation>
    <subcellularLocation>
        <location evidence="3">Nucleus</location>
        <location evidence="3">Nucleolus</location>
    </subcellularLocation>
    <subcellularLocation>
        <location evidence="4">Nucleus</location>
        <location evidence="4">Nucleoplasm</location>
    </subcellularLocation>
</comment>
<dbReference type="GO" id="GO:0042802">
    <property type="term" value="F:identical protein binding"/>
    <property type="evidence" value="ECO:0007669"/>
    <property type="project" value="InterPro"/>
</dbReference>
<dbReference type="PANTHER" id="PTHR46858:SF13">
    <property type="entry name" value="E3 UBIQUITIN-PROTEIN LIGASE MDM2"/>
    <property type="match status" value="1"/>
</dbReference>
<evidence type="ECO:0000256" key="9">
    <source>
        <dbReference type="ARBA" id="ARBA00022679"/>
    </source>
</evidence>
<proteinExistence type="inferred from homology"/>
<dbReference type="SUPFAM" id="SSF90209">
    <property type="entry name" value="Ran binding protein zinc finger-like"/>
    <property type="match status" value="1"/>
</dbReference>
<evidence type="ECO:0000256" key="3">
    <source>
        <dbReference type="ARBA" id="ARBA00004604"/>
    </source>
</evidence>
<keyword evidence="12" id="KW-0833">Ubl conjugation pathway</keyword>
<dbReference type="GO" id="GO:0010468">
    <property type="term" value="P:regulation of gene expression"/>
    <property type="evidence" value="ECO:0007669"/>
    <property type="project" value="TreeGrafter"/>
</dbReference>
<dbReference type="Pfam" id="PF13920">
    <property type="entry name" value="zf-C3HC4_3"/>
    <property type="match status" value="1"/>
</dbReference>
<dbReference type="InterPro" id="IPR044080">
    <property type="entry name" value="MDM2_mRING-HC-C2H2C4"/>
</dbReference>
<dbReference type="InterPro" id="IPR028340">
    <property type="entry name" value="Mdm2"/>
</dbReference>
<reference evidence="23 24" key="1">
    <citation type="journal article" date="2019" name="Genome Biol. Evol.">
        <title>Whole-Genome Sequencing of the Giant Devil Catfish, Bagarius yarrelli.</title>
        <authorList>
            <person name="Jiang W."/>
            <person name="Lv Y."/>
            <person name="Cheng L."/>
            <person name="Yang K."/>
            <person name="Chao B."/>
            <person name="Wang X."/>
            <person name="Li Y."/>
            <person name="Pan X."/>
            <person name="You X."/>
            <person name="Zhang Y."/>
            <person name="Yang J."/>
            <person name="Li J."/>
            <person name="Zhang X."/>
            <person name="Liu S."/>
            <person name="Sun C."/>
            <person name="Yang J."/>
            <person name="Shi Q."/>
        </authorList>
    </citation>
    <scope>NUCLEOTIDE SEQUENCE [LARGE SCALE GENOMIC DNA]</scope>
    <source>
        <strain evidence="23">JWS20170419001</strain>
        <tissue evidence="23">Muscle</tissue>
    </source>
</reference>
<dbReference type="InterPro" id="IPR003121">
    <property type="entry name" value="SWIB_MDM2_domain"/>
</dbReference>
<evidence type="ECO:0000256" key="1">
    <source>
        <dbReference type="ARBA" id="ARBA00000900"/>
    </source>
</evidence>
<evidence type="ECO:0000256" key="8">
    <source>
        <dbReference type="ARBA" id="ARBA00022490"/>
    </source>
</evidence>
<dbReference type="InterPro" id="IPR016495">
    <property type="entry name" value="p53_neg-reg_MDM_2/4"/>
</dbReference>
<dbReference type="GO" id="GO:0005737">
    <property type="term" value="C:cytoplasm"/>
    <property type="evidence" value="ECO:0007669"/>
    <property type="project" value="UniProtKB-SubCell"/>
</dbReference>
<evidence type="ECO:0000256" key="10">
    <source>
        <dbReference type="ARBA" id="ARBA00022723"/>
    </source>
</evidence>